<reference evidence="1 2" key="1">
    <citation type="submission" date="2024-06" db="EMBL/GenBank/DDBJ databases">
        <authorList>
            <person name="Pan Q."/>
            <person name="Wen M."/>
            <person name="Jouanno E."/>
            <person name="Zahm M."/>
            <person name="Klopp C."/>
            <person name="Cabau C."/>
            <person name="Louis A."/>
            <person name="Berthelot C."/>
            <person name="Parey E."/>
            <person name="Roest Crollius H."/>
            <person name="Montfort J."/>
            <person name="Robinson-Rechavi M."/>
            <person name="Bouchez O."/>
            <person name="Lampietro C."/>
            <person name="Lopez Roques C."/>
            <person name="Donnadieu C."/>
            <person name="Postlethwait J."/>
            <person name="Bobe J."/>
            <person name="Verreycken H."/>
            <person name="Guiguen Y."/>
        </authorList>
    </citation>
    <scope>NUCLEOTIDE SEQUENCE [LARGE SCALE GENOMIC DNA]</scope>
    <source>
        <strain evidence="1">Up_M1</strain>
        <tissue evidence="1">Testis</tissue>
    </source>
</reference>
<organism evidence="1 2">
    <name type="scientific">Umbra pygmaea</name>
    <name type="common">Eastern mudminnow</name>
    <dbReference type="NCBI Taxonomy" id="75934"/>
    <lineage>
        <taxon>Eukaryota</taxon>
        <taxon>Metazoa</taxon>
        <taxon>Chordata</taxon>
        <taxon>Craniata</taxon>
        <taxon>Vertebrata</taxon>
        <taxon>Euteleostomi</taxon>
        <taxon>Actinopterygii</taxon>
        <taxon>Neopterygii</taxon>
        <taxon>Teleostei</taxon>
        <taxon>Protacanthopterygii</taxon>
        <taxon>Esociformes</taxon>
        <taxon>Umbridae</taxon>
        <taxon>Umbra</taxon>
    </lineage>
</organism>
<keyword evidence="2" id="KW-1185">Reference proteome</keyword>
<evidence type="ECO:0000313" key="1">
    <source>
        <dbReference type="EMBL" id="KAL0994148.1"/>
    </source>
</evidence>
<dbReference type="EMBL" id="JAGEUA010000003">
    <property type="protein sequence ID" value="KAL0994148.1"/>
    <property type="molecule type" value="Genomic_DNA"/>
</dbReference>
<evidence type="ECO:0000313" key="2">
    <source>
        <dbReference type="Proteomes" id="UP001557470"/>
    </source>
</evidence>
<protein>
    <submittedName>
        <fullName evidence="1">Uncharacterized protein</fullName>
    </submittedName>
</protein>
<dbReference type="AlphaFoldDB" id="A0ABD0X4G1"/>
<proteinExistence type="predicted"/>
<sequence>MVAEERSYSRITFSLDILHKERATLRDTFEQEDLGSSVCQKDTLLITREPHKEDPSSANTSCLMTGCKGGDLETYACGLTFPGGLG</sequence>
<name>A0ABD0X4G1_UMBPY</name>
<dbReference type="Proteomes" id="UP001557470">
    <property type="component" value="Unassembled WGS sequence"/>
</dbReference>
<gene>
    <name evidence="1" type="ORF">UPYG_G00118360</name>
</gene>
<accession>A0ABD0X4G1</accession>
<comment type="caution">
    <text evidence="1">The sequence shown here is derived from an EMBL/GenBank/DDBJ whole genome shotgun (WGS) entry which is preliminary data.</text>
</comment>